<evidence type="ECO:0000256" key="1">
    <source>
        <dbReference type="ARBA" id="ARBA00002624"/>
    </source>
</evidence>
<evidence type="ECO:0000256" key="4">
    <source>
        <dbReference type="ARBA" id="ARBA00007090"/>
    </source>
</evidence>
<dbReference type="GO" id="GO:0008658">
    <property type="term" value="F:penicillin binding"/>
    <property type="evidence" value="ECO:0007669"/>
    <property type="project" value="UniProtKB-UniRule"/>
</dbReference>
<dbReference type="Proteomes" id="UP000006683">
    <property type="component" value="Chromosome"/>
</dbReference>
<keyword evidence="26" id="KW-1133">Transmembrane helix</keyword>
<dbReference type="HOGENOM" id="CLU_006354_2_7_6"/>
<dbReference type="GO" id="GO:0009252">
    <property type="term" value="P:peptidoglycan biosynthetic process"/>
    <property type="evidence" value="ECO:0007669"/>
    <property type="project" value="UniProtKB-UniRule"/>
</dbReference>
<proteinExistence type="inferred from homology"/>
<reference evidence="30 31" key="1">
    <citation type="journal article" date="2010" name="Stand. Genomic Sci.">
        <title>Complete genome sequence of Ferrimonas balearica type strain (PAT).</title>
        <authorList>
            <person name="Nolan M."/>
            <person name="Sikorski J."/>
            <person name="Davenport K."/>
            <person name="Lucas S."/>
            <person name="Glavina Del Rio T."/>
            <person name="Tice H."/>
            <person name="Cheng J."/>
            <person name="Goodwin L."/>
            <person name="Pitluck S."/>
            <person name="Liolios K."/>
            <person name="Ivanova N."/>
            <person name="Mavromatis K."/>
            <person name="Ovchinnikova G."/>
            <person name="Pati A."/>
            <person name="Chen A."/>
            <person name="Palaniappan K."/>
            <person name="Land M."/>
            <person name="Hauser L."/>
            <person name="Chang Y."/>
            <person name="Jeffries C."/>
            <person name="Tapia R."/>
            <person name="Brettin T."/>
            <person name="Detter J."/>
            <person name="Han C."/>
            <person name="Yasawong M."/>
            <person name="Rohde M."/>
            <person name="Tindall B."/>
            <person name="Goker M."/>
            <person name="Woyke T."/>
            <person name="Bristow J."/>
            <person name="Eisen J."/>
            <person name="Markowitz V."/>
            <person name="Hugenholtz P."/>
            <person name="Kyrpides N."/>
            <person name="Klenk H."/>
            <person name="Lapidus A."/>
        </authorList>
    </citation>
    <scope>NUCLEOTIDE SEQUENCE [LARGE SCALE GENOMIC DNA]</scope>
    <source>
        <strain evidence="31">DSM 9799 / CCM 4581 / KCTC 23876 / PAT</strain>
    </source>
</reference>
<dbReference type="RefSeq" id="WP_013346710.1">
    <property type="nucleotide sequence ID" value="NC_014541.1"/>
</dbReference>
<dbReference type="InterPro" id="IPR050396">
    <property type="entry name" value="Glycosyltr_51/Transpeptidase"/>
</dbReference>
<evidence type="ECO:0000256" key="21">
    <source>
        <dbReference type="ARBA" id="ARBA00049902"/>
    </source>
</evidence>
<dbReference type="InterPro" id="IPR001264">
    <property type="entry name" value="Glyco_trans_51"/>
</dbReference>
<evidence type="ECO:0000256" key="22">
    <source>
        <dbReference type="NCBIfam" id="TIGR02071"/>
    </source>
</evidence>
<keyword evidence="12" id="KW-0378">Hydrolase</keyword>
<dbReference type="OrthoDB" id="9766909at2"/>
<evidence type="ECO:0000256" key="5">
    <source>
        <dbReference type="ARBA" id="ARBA00007739"/>
    </source>
</evidence>
<keyword evidence="9" id="KW-0645">Protease</keyword>
<dbReference type="GO" id="GO:0006508">
    <property type="term" value="P:proteolysis"/>
    <property type="evidence" value="ECO:0007669"/>
    <property type="project" value="UniProtKB-KW"/>
</dbReference>
<feature type="domain" description="Glycosyl transferase family 51" evidence="28">
    <location>
        <begin position="194"/>
        <end position="366"/>
    </location>
</feature>
<evidence type="ECO:0000313" key="30">
    <source>
        <dbReference type="EMBL" id="ADN77404.1"/>
    </source>
</evidence>
<evidence type="ECO:0000259" key="28">
    <source>
        <dbReference type="Pfam" id="PF00912"/>
    </source>
</evidence>
<dbReference type="Gene3D" id="1.20.5.100">
    <property type="entry name" value="Cytochrome c1, transmembrane anchor, C-terminal"/>
    <property type="match status" value="1"/>
</dbReference>
<comment type="pathway">
    <text evidence="3 23">Cell wall biogenesis; peptidoglycan biosynthesis.</text>
</comment>
<keyword evidence="8" id="KW-0121">Carboxypeptidase</keyword>
<feature type="compositionally biased region" description="Basic residues" evidence="25">
    <location>
        <begin position="15"/>
        <end position="39"/>
    </location>
</feature>
<evidence type="ECO:0000256" key="15">
    <source>
        <dbReference type="ARBA" id="ARBA00023136"/>
    </source>
</evidence>
<evidence type="ECO:0000256" key="25">
    <source>
        <dbReference type="SAM" id="MobiDB-lite"/>
    </source>
</evidence>
<name>E1SVV3_FERBD</name>
<organism evidence="30 31">
    <name type="scientific">Ferrimonas balearica (strain DSM 9799 / CCM 4581 / KCTC 23876 / PAT)</name>
    <dbReference type="NCBI Taxonomy" id="550540"/>
    <lineage>
        <taxon>Bacteria</taxon>
        <taxon>Pseudomonadati</taxon>
        <taxon>Pseudomonadota</taxon>
        <taxon>Gammaproteobacteria</taxon>
        <taxon>Alteromonadales</taxon>
        <taxon>Ferrimonadaceae</taxon>
        <taxon>Ferrimonas</taxon>
    </lineage>
</organism>
<comment type="function">
    <text evidence="1 23">Cell wall formation. Synthesis of cross-linked peptidoglycan from the lipid intermediates. The enzyme has a penicillin-insensitive transglycosylase N-terminal domain (formation of linear glycan strands) and a penicillin-sensitive transpeptidase C-terminal domain (cross-linking of the peptide subunits).</text>
</comment>
<evidence type="ECO:0000256" key="24">
    <source>
        <dbReference type="PIRSR" id="PIRSR002799-1"/>
    </source>
</evidence>
<dbReference type="InterPro" id="IPR012338">
    <property type="entry name" value="Beta-lactam/transpept-like"/>
</dbReference>
<keyword evidence="18 23" id="KW-0961">Cell wall biogenesis/degradation</keyword>
<dbReference type="PANTHER" id="PTHR32282">
    <property type="entry name" value="BINDING PROTEIN TRANSPEPTIDASE, PUTATIVE-RELATED"/>
    <property type="match status" value="1"/>
</dbReference>
<dbReference type="InterPro" id="IPR001460">
    <property type="entry name" value="PCN-bd_Tpept"/>
</dbReference>
<dbReference type="Gene3D" id="3.40.710.10">
    <property type="entry name" value="DD-peptidase/beta-lactamase superfamily"/>
    <property type="match status" value="1"/>
</dbReference>
<keyword evidence="26" id="KW-0812">Transmembrane</keyword>
<evidence type="ECO:0000256" key="11">
    <source>
        <dbReference type="ARBA" id="ARBA00022679"/>
    </source>
</evidence>
<evidence type="ECO:0000256" key="18">
    <source>
        <dbReference type="ARBA" id="ARBA00023316"/>
    </source>
</evidence>
<evidence type="ECO:0000256" key="6">
    <source>
        <dbReference type="ARBA" id="ARBA00018637"/>
    </source>
</evidence>
<evidence type="ECO:0000259" key="27">
    <source>
        <dbReference type="Pfam" id="PF00905"/>
    </source>
</evidence>
<dbReference type="InterPro" id="IPR036950">
    <property type="entry name" value="PBP_transglycosylase"/>
</dbReference>
<keyword evidence="31" id="KW-1185">Reference proteome</keyword>
<evidence type="ECO:0000256" key="26">
    <source>
        <dbReference type="SAM" id="Phobius"/>
    </source>
</evidence>
<dbReference type="Pfam" id="PF14814">
    <property type="entry name" value="UB2H"/>
    <property type="match status" value="1"/>
</dbReference>
<dbReference type="InterPro" id="IPR011813">
    <property type="entry name" value="PBP_1b"/>
</dbReference>
<evidence type="ECO:0000256" key="12">
    <source>
        <dbReference type="ARBA" id="ARBA00022801"/>
    </source>
</evidence>
<evidence type="ECO:0000256" key="23">
    <source>
        <dbReference type="PIRNR" id="PIRNR002799"/>
    </source>
</evidence>
<dbReference type="NCBIfam" id="TIGR02071">
    <property type="entry name" value="PBP_1b"/>
    <property type="match status" value="1"/>
</dbReference>
<evidence type="ECO:0000256" key="14">
    <source>
        <dbReference type="ARBA" id="ARBA00022984"/>
    </source>
</evidence>
<keyword evidence="15 26" id="KW-0472">Membrane</keyword>
<dbReference type="GO" id="GO:0009274">
    <property type="term" value="C:peptidoglycan-based cell wall"/>
    <property type="evidence" value="ECO:0007669"/>
    <property type="project" value="UniProtKB-UniRule"/>
</dbReference>
<dbReference type="PANTHER" id="PTHR32282:SF11">
    <property type="entry name" value="PENICILLIN-BINDING PROTEIN 1B"/>
    <property type="match status" value="1"/>
</dbReference>
<evidence type="ECO:0000256" key="7">
    <source>
        <dbReference type="ARBA" id="ARBA00022475"/>
    </source>
</evidence>
<comment type="catalytic activity">
    <reaction evidence="21">
        <text>[GlcNAc-(1-&gt;4)-Mur2Ac(oyl-L-Ala-gamma-D-Glu-L-Lys-D-Ala-D-Ala)](n)-di-trans,octa-cis-undecaprenyl diphosphate + beta-D-GlcNAc-(1-&gt;4)-Mur2Ac(oyl-L-Ala-gamma-D-Glu-L-Lys-D-Ala-D-Ala)-di-trans,octa-cis-undecaprenyl diphosphate = [GlcNAc-(1-&gt;4)-Mur2Ac(oyl-L-Ala-gamma-D-Glu-L-Lys-D-Ala-D-Ala)](n+1)-di-trans,octa-cis-undecaprenyl diphosphate + di-trans,octa-cis-undecaprenyl diphosphate + H(+)</text>
        <dbReference type="Rhea" id="RHEA:23708"/>
        <dbReference type="Rhea" id="RHEA-COMP:9602"/>
        <dbReference type="Rhea" id="RHEA-COMP:9603"/>
        <dbReference type="ChEBI" id="CHEBI:15378"/>
        <dbReference type="ChEBI" id="CHEBI:58405"/>
        <dbReference type="ChEBI" id="CHEBI:60033"/>
        <dbReference type="ChEBI" id="CHEBI:78435"/>
        <dbReference type="EC" id="2.4.99.28"/>
    </reaction>
</comment>
<evidence type="ECO:0000256" key="19">
    <source>
        <dbReference type="ARBA" id="ARBA00032454"/>
    </source>
</evidence>
<dbReference type="Gene3D" id="3.30.2060.10">
    <property type="entry name" value="Penicillin-binding protein 1b domain"/>
    <property type="match status" value="1"/>
</dbReference>
<dbReference type="UniPathway" id="UPA00219"/>
<dbReference type="KEGG" id="fbl:Fbal_3205"/>
<gene>
    <name evidence="30" type="ordered locus">Fbal_3205</name>
</gene>
<evidence type="ECO:0000256" key="8">
    <source>
        <dbReference type="ARBA" id="ARBA00022645"/>
    </source>
</evidence>
<keyword evidence="11 23" id="KW-0808">Transferase</keyword>
<feature type="region of interest" description="Disordered" evidence="25">
    <location>
        <begin position="1"/>
        <end position="44"/>
    </location>
</feature>
<keyword evidence="16" id="KW-0046">Antibiotic resistance</keyword>
<dbReference type="SUPFAM" id="SSF56601">
    <property type="entry name" value="beta-lactamase/transpeptidase-like"/>
    <property type="match status" value="1"/>
</dbReference>
<comment type="catalytic activity">
    <reaction evidence="20">
        <text>Preferential cleavage: (Ac)2-L-Lys-D-Ala-|-D-Ala. Also transpeptidation of peptidyl-alanyl moieties that are N-acyl substituents of D-alanine.</text>
        <dbReference type="EC" id="3.4.16.4"/>
    </reaction>
</comment>
<dbReference type="GO" id="GO:0005886">
    <property type="term" value="C:plasma membrane"/>
    <property type="evidence" value="ECO:0007669"/>
    <property type="project" value="UniProtKB-SubCell"/>
</dbReference>
<dbReference type="EMBL" id="CP002209">
    <property type="protein sequence ID" value="ADN77404.1"/>
    <property type="molecule type" value="Genomic_DNA"/>
</dbReference>
<feature type="domain" description="Penicillin-binding protein transpeptidase" evidence="27">
    <location>
        <begin position="460"/>
        <end position="720"/>
    </location>
</feature>
<comment type="subcellular location">
    <subcellularLocation>
        <location evidence="2">Cell membrane</location>
    </subcellularLocation>
</comment>
<feature type="active site" description="Proton donor; for transglycosylase activity" evidence="24">
    <location>
        <position position="219"/>
    </location>
</feature>
<evidence type="ECO:0000259" key="29">
    <source>
        <dbReference type="Pfam" id="PF14814"/>
    </source>
</evidence>
<dbReference type="Pfam" id="PF00905">
    <property type="entry name" value="Transpeptidase"/>
    <property type="match status" value="1"/>
</dbReference>
<accession>E1SVV3</accession>
<evidence type="ECO:0000256" key="20">
    <source>
        <dbReference type="ARBA" id="ARBA00034000"/>
    </source>
</evidence>
<dbReference type="GO" id="GO:0009002">
    <property type="term" value="F:serine-type D-Ala-D-Ala carboxypeptidase activity"/>
    <property type="evidence" value="ECO:0007669"/>
    <property type="project" value="UniProtKB-EC"/>
</dbReference>
<evidence type="ECO:0000256" key="3">
    <source>
        <dbReference type="ARBA" id="ARBA00004752"/>
    </source>
</evidence>
<dbReference type="Pfam" id="PF00912">
    <property type="entry name" value="Transgly"/>
    <property type="match status" value="1"/>
</dbReference>
<dbReference type="GeneID" id="67183421"/>
<dbReference type="GO" id="GO:0008955">
    <property type="term" value="F:peptidoglycan glycosyltransferase activity"/>
    <property type="evidence" value="ECO:0007669"/>
    <property type="project" value="UniProtKB-UniRule"/>
</dbReference>
<dbReference type="STRING" id="550540.Fbal_3205"/>
<dbReference type="PIRSF" id="PIRSF002799">
    <property type="entry name" value="PBP_1b"/>
    <property type="match status" value="1"/>
</dbReference>
<dbReference type="SUPFAM" id="SSF53955">
    <property type="entry name" value="Lysozyme-like"/>
    <property type="match status" value="1"/>
</dbReference>
<dbReference type="eggNOG" id="COG0744">
    <property type="taxonomic scope" value="Bacteria"/>
</dbReference>
<dbReference type="InterPro" id="IPR023346">
    <property type="entry name" value="Lysozyme-like_dom_sf"/>
</dbReference>
<evidence type="ECO:0000256" key="9">
    <source>
        <dbReference type="ARBA" id="ARBA00022670"/>
    </source>
</evidence>
<evidence type="ECO:0000256" key="13">
    <source>
        <dbReference type="ARBA" id="ARBA00022960"/>
    </source>
</evidence>
<protein>
    <recommendedName>
        <fullName evidence="6 22">Penicillin-binding protein 1B</fullName>
        <shortName evidence="23">PBP-1b</shortName>
        <shortName evidence="23">PBP1b</shortName>
    </recommendedName>
    <alternativeName>
        <fullName evidence="19 23">Murein polymerase</fullName>
    </alternativeName>
</protein>
<dbReference type="GO" id="GO:0071555">
    <property type="term" value="P:cell wall organization"/>
    <property type="evidence" value="ECO:0007669"/>
    <property type="project" value="UniProtKB-UniRule"/>
</dbReference>
<dbReference type="CAZy" id="GT51">
    <property type="family name" value="Glycosyltransferase Family 51"/>
</dbReference>
<evidence type="ECO:0000256" key="2">
    <source>
        <dbReference type="ARBA" id="ARBA00004236"/>
    </source>
</evidence>
<feature type="active site" description="Acyl-ester intermediate; for transpeptidase activity" evidence="24">
    <location>
        <position position="497"/>
    </location>
</feature>
<dbReference type="AlphaFoldDB" id="E1SVV3"/>
<feature type="transmembrane region" description="Helical" evidence="26">
    <location>
        <begin position="51"/>
        <end position="72"/>
    </location>
</feature>
<comment type="similarity">
    <text evidence="5 23">In the N-terminal section; belongs to the glycosyltransferase 51 family.</text>
</comment>
<sequence>MAKTPNNNAPGAETKRKRAPSTSKAKAKTGTRAKAKPKPKPAAQRSWWRRAALMMGKLALVGLAVVALYGLYLDTQIARKFEGQRWYLPAQVFARPMSLYPGAPVTHMQLKQELALLGYRNTGTAASEGEFAVAVGRIEIYRRAFDGPNGYESPMRVMVHFSENRVTRLVRSSDSRDLGFLQLEPLLLDRIITGNTEDRLFVPREGIPESLVSALLRTEDNQFYQHHGLSFTGIARAALANLKAGRTVQGGSTLTQQLAKNFFLTRDRTLVRKANEALMALIIDARYSKDEILEAYLNEVYMGQDGKIAIHGVGLAAWHYFGTPLDELNLAQQALLVAMIKGPSYYNPWRYPERAMQRRDLVLKLMIEEGLISPRQYSTYTQMDLALRDPNWRQRHKLPAFRTMMQRELAQRFGDNILNQSGLKVYTTLDPLAQRAAEKAVEQGMAQMVRDRKDDKLQAAMVVVDRYNGGVLALVGDRDPSYLGFNRALDARRPVGSLLKPFVYETALEAPQQFSLATPLKDEPISLKSGGGQVWSPQNVDKKFRGQASLLDSLVYSYNVPTVNLGMAIGLEPVISTLRKSGWPDRITPNPALLLGALDASPLQVAQLYQTLADSGRYRPVYAIGHVLNKEGERLVEQKSTSEQVLSPQATWLTNYAMTQVVERGTARRLKQQFPHTTLAGKTGTTTAGRDAWYAGFDDRDVVVTWVGRDDNSDAGLYGSSAALPLYQRYLDEREPLSLVLTRPGNIVNGHFQTASGVPVASDCIDAVALPADAASWPDPRGCQGGERAKNWLERIFSF</sequence>
<feature type="domain" description="Bifunctional transglycosylase second" evidence="29">
    <location>
        <begin position="99"/>
        <end position="183"/>
    </location>
</feature>
<dbReference type="GO" id="GO:0030288">
    <property type="term" value="C:outer membrane-bounded periplasmic space"/>
    <property type="evidence" value="ECO:0007669"/>
    <property type="project" value="TreeGrafter"/>
</dbReference>
<keyword evidence="7" id="KW-1003">Cell membrane</keyword>
<comment type="similarity">
    <text evidence="4 23">In the C-terminal section; belongs to the transpeptidase family.</text>
</comment>
<keyword evidence="10 23" id="KW-0328">Glycosyltransferase</keyword>
<evidence type="ECO:0000313" key="31">
    <source>
        <dbReference type="Proteomes" id="UP000006683"/>
    </source>
</evidence>
<keyword evidence="14 23" id="KW-0573">Peptidoglycan synthesis</keyword>
<dbReference type="GO" id="GO:0046677">
    <property type="term" value="P:response to antibiotic"/>
    <property type="evidence" value="ECO:0007669"/>
    <property type="project" value="UniProtKB-UniRule"/>
</dbReference>
<dbReference type="GO" id="GO:0008360">
    <property type="term" value="P:regulation of cell shape"/>
    <property type="evidence" value="ECO:0007669"/>
    <property type="project" value="UniProtKB-UniRule"/>
</dbReference>
<keyword evidence="13 23" id="KW-0133">Cell shape</keyword>
<dbReference type="InterPro" id="IPR028166">
    <property type="entry name" value="UB2H"/>
</dbReference>
<evidence type="ECO:0000256" key="17">
    <source>
        <dbReference type="ARBA" id="ARBA00023268"/>
    </source>
</evidence>
<dbReference type="Gene3D" id="1.10.3810.10">
    <property type="entry name" value="Biosynthetic peptidoglycan transglycosylase-like"/>
    <property type="match status" value="1"/>
</dbReference>
<evidence type="ECO:0000256" key="10">
    <source>
        <dbReference type="ARBA" id="ARBA00022676"/>
    </source>
</evidence>
<evidence type="ECO:0000256" key="16">
    <source>
        <dbReference type="ARBA" id="ARBA00023251"/>
    </source>
</evidence>
<dbReference type="FunFam" id="1.10.3810.10:FF:000001">
    <property type="entry name" value="Penicillin-binding protein 1A"/>
    <property type="match status" value="1"/>
</dbReference>
<keyword evidence="17" id="KW-0511">Multifunctional enzyme</keyword>